<keyword evidence="2" id="KW-1185">Reference proteome</keyword>
<sequence>MDRAQLGYPRAMVLAEREPWTSAYDALAASPFASLD</sequence>
<protein>
    <submittedName>
        <fullName evidence="1">Uncharacterized protein</fullName>
    </submittedName>
</protein>
<accession>A0A7Y9I699</accession>
<proteinExistence type="predicted"/>
<dbReference type="Proteomes" id="UP000569914">
    <property type="component" value="Unassembled WGS sequence"/>
</dbReference>
<dbReference type="AlphaFoldDB" id="A0A7Y9I699"/>
<evidence type="ECO:0000313" key="1">
    <source>
        <dbReference type="EMBL" id="NYE70519.1"/>
    </source>
</evidence>
<gene>
    <name evidence="1" type="ORF">BKA15_001848</name>
</gene>
<name>A0A7Y9I699_9ACTN</name>
<reference evidence="1 2" key="1">
    <citation type="submission" date="2020-07" db="EMBL/GenBank/DDBJ databases">
        <title>Sequencing the genomes of 1000 actinobacteria strains.</title>
        <authorList>
            <person name="Klenk H.-P."/>
        </authorList>
    </citation>
    <scope>NUCLEOTIDE SEQUENCE [LARGE SCALE GENOMIC DNA]</scope>
    <source>
        <strain evidence="1 2">DSM 22083</strain>
    </source>
</reference>
<evidence type="ECO:0000313" key="2">
    <source>
        <dbReference type="Proteomes" id="UP000569914"/>
    </source>
</evidence>
<dbReference type="EMBL" id="JACCBU010000001">
    <property type="protein sequence ID" value="NYE70519.1"/>
    <property type="molecule type" value="Genomic_DNA"/>
</dbReference>
<comment type="caution">
    <text evidence="1">The sequence shown here is derived from an EMBL/GenBank/DDBJ whole genome shotgun (WGS) entry which is preliminary data.</text>
</comment>
<organism evidence="1 2">
    <name type="scientific">Microlunatus parietis</name>
    <dbReference type="NCBI Taxonomy" id="682979"/>
    <lineage>
        <taxon>Bacteria</taxon>
        <taxon>Bacillati</taxon>
        <taxon>Actinomycetota</taxon>
        <taxon>Actinomycetes</taxon>
        <taxon>Propionibacteriales</taxon>
        <taxon>Propionibacteriaceae</taxon>
        <taxon>Microlunatus</taxon>
    </lineage>
</organism>